<dbReference type="PANTHER" id="PTHR31691">
    <property type="entry name" value="ROTATIN"/>
    <property type="match status" value="1"/>
</dbReference>
<dbReference type="PANTHER" id="PTHR31691:SF1">
    <property type="entry name" value="ROTATIN"/>
    <property type="match status" value="1"/>
</dbReference>
<dbReference type="GO" id="GO:0005813">
    <property type="term" value="C:centrosome"/>
    <property type="evidence" value="ECO:0007669"/>
    <property type="project" value="InterPro"/>
</dbReference>
<dbReference type="OrthoDB" id="428850at2759"/>
<dbReference type="EMBL" id="MU825883">
    <property type="protein sequence ID" value="KAJ7384895.1"/>
    <property type="molecule type" value="Genomic_DNA"/>
</dbReference>
<gene>
    <name evidence="2" type="ORF">OS493_018582</name>
</gene>
<evidence type="ECO:0000313" key="3">
    <source>
        <dbReference type="Proteomes" id="UP001163046"/>
    </source>
</evidence>
<reference evidence="2" key="1">
    <citation type="submission" date="2023-01" db="EMBL/GenBank/DDBJ databases">
        <title>Genome assembly of the deep-sea coral Lophelia pertusa.</title>
        <authorList>
            <person name="Herrera S."/>
            <person name="Cordes E."/>
        </authorList>
    </citation>
    <scope>NUCLEOTIDE SEQUENCE</scope>
    <source>
        <strain evidence="2">USNM1676648</strain>
        <tissue evidence="2">Polyp</tissue>
    </source>
</reference>
<organism evidence="2 3">
    <name type="scientific">Desmophyllum pertusum</name>
    <dbReference type="NCBI Taxonomy" id="174260"/>
    <lineage>
        <taxon>Eukaryota</taxon>
        <taxon>Metazoa</taxon>
        <taxon>Cnidaria</taxon>
        <taxon>Anthozoa</taxon>
        <taxon>Hexacorallia</taxon>
        <taxon>Scleractinia</taxon>
        <taxon>Caryophylliina</taxon>
        <taxon>Caryophylliidae</taxon>
        <taxon>Desmophyllum</taxon>
    </lineage>
</organism>
<dbReference type="GO" id="GO:0036064">
    <property type="term" value="C:ciliary basal body"/>
    <property type="evidence" value="ECO:0007669"/>
    <property type="project" value="InterPro"/>
</dbReference>
<evidence type="ECO:0000313" key="2">
    <source>
        <dbReference type="EMBL" id="KAJ7384895.1"/>
    </source>
</evidence>
<sequence length="260" mass="29223">MVKLSMRLLALWFFYSLMRLQWQCLNSANGIPFSLPKSLVRRFQLPFCPPVHIPVSVHQAPGLQEKELLTSEPAVSRLRYLQVVPNSSDDDSLLIELLRVLDIILSSPRQPPEPVVAWVARAVLQRDGPQMTLLRNVQTSTAGSQTVTESKRSLRKHLLSFLVTLVKCLSRYTKGWRLDNERIFIGDLAYALALNLDLADNPQFYDLPVLETSLVCLASCHCTAALECILQILARHESVHTTDDIFGAGGTGLPCWQTWC</sequence>
<name>A0A9W9ZP46_9CNID</name>
<evidence type="ECO:0000256" key="1">
    <source>
        <dbReference type="SAM" id="SignalP"/>
    </source>
</evidence>
<dbReference type="AlphaFoldDB" id="A0A9W9ZP46"/>
<dbReference type="Proteomes" id="UP001163046">
    <property type="component" value="Unassembled WGS sequence"/>
</dbReference>
<dbReference type="GO" id="GO:0007099">
    <property type="term" value="P:centriole replication"/>
    <property type="evidence" value="ECO:0007669"/>
    <property type="project" value="TreeGrafter"/>
</dbReference>
<comment type="caution">
    <text evidence="2">The sequence shown here is derived from an EMBL/GenBank/DDBJ whole genome shotgun (WGS) entry which is preliminary data.</text>
</comment>
<dbReference type="GO" id="GO:0032053">
    <property type="term" value="P:ciliary basal body organization"/>
    <property type="evidence" value="ECO:0007669"/>
    <property type="project" value="TreeGrafter"/>
</dbReference>
<accession>A0A9W9ZP46</accession>
<feature type="chain" id="PRO_5040857168" evidence="1">
    <location>
        <begin position="21"/>
        <end position="260"/>
    </location>
</feature>
<dbReference type="GO" id="GO:0005814">
    <property type="term" value="C:centriole"/>
    <property type="evidence" value="ECO:0007669"/>
    <property type="project" value="TreeGrafter"/>
</dbReference>
<proteinExistence type="predicted"/>
<feature type="signal peptide" evidence="1">
    <location>
        <begin position="1"/>
        <end position="20"/>
    </location>
</feature>
<dbReference type="GO" id="GO:0010457">
    <property type="term" value="P:centriole-centriole cohesion"/>
    <property type="evidence" value="ECO:0007669"/>
    <property type="project" value="TreeGrafter"/>
</dbReference>
<protein>
    <submittedName>
        <fullName evidence="2">Uncharacterized protein</fullName>
    </submittedName>
</protein>
<keyword evidence="1" id="KW-0732">Signal</keyword>
<dbReference type="InterPro" id="IPR030791">
    <property type="entry name" value="Rotatin"/>
</dbReference>
<keyword evidence="3" id="KW-1185">Reference proteome</keyword>